<dbReference type="PANTHER" id="PTHR14237">
    <property type="entry name" value="MOLYBDOPTERIN COFACTOR SULFURASE MOSC"/>
    <property type="match status" value="1"/>
</dbReference>
<dbReference type="InterPro" id="IPR005302">
    <property type="entry name" value="MoCF_Sase_C"/>
</dbReference>
<dbReference type="PATRIC" id="fig|200452.3.peg.4429"/>
<accession>A0A0N8R2N4</accession>
<dbReference type="SUPFAM" id="SSF141673">
    <property type="entry name" value="MOSC N-terminal domain-like"/>
    <property type="match status" value="1"/>
</dbReference>
<sequence>MLSASKLIQPSKESAPMLRLSSLYRFPLKSCKAESMQRASFDALGLAGDRRWMLVDASNGRFFTQRALPHMSQLSVLWSASGGVTLSAPGFEPLDVAIPLDIDVNLRGVTVWRDSLQVPDAGDKAAEWVSRFIGKPTRMVYLPAERARWIPGGYQTVNDRVSFADGFPLLLIGQGSLDDLSARLGRPLEMLRFRPNLVIEGAEAFAEDGWKRIRIGDIEFQLLTPCARCILTTVDPATGERSADREPFATLKTYREVEGNVLFGQNVANEGLGELEVGMSVEVLE</sequence>
<gene>
    <name evidence="2" type="ORF">ALO92_03707</name>
</gene>
<dbReference type="Pfam" id="PF03476">
    <property type="entry name" value="MOSC_N"/>
    <property type="match status" value="1"/>
</dbReference>
<reference evidence="2 3" key="1">
    <citation type="submission" date="2015-09" db="EMBL/GenBank/DDBJ databases">
        <title>Genome announcement of multiple Pseudomonas syringae strains.</title>
        <authorList>
            <person name="Thakur S."/>
            <person name="Wang P.W."/>
            <person name="Gong Y."/>
            <person name="Weir B.S."/>
            <person name="Guttman D.S."/>
        </authorList>
    </citation>
    <scope>NUCLEOTIDE SEQUENCE [LARGE SCALE GENOMIC DNA]</scope>
    <source>
        <strain evidence="2 3">ICMP19117</strain>
    </source>
</reference>
<dbReference type="InterPro" id="IPR011037">
    <property type="entry name" value="Pyrv_Knase-like_insert_dom_sf"/>
</dbReference>
<dbReference type="GO" id="GO:0003824">
    <property type="term" value="F:catalytic activity"/>
    <property type="evidence" value="ECO:0007669"/>
    <property type="project" value="InterPro"/>
</dbReference>
<organism evidence="2 3">
    <name type="scientific">Pseudomonas congelans</name>
    <dbReference type="NCBI Taxonomy" id="200452"/>
    <lineage>
        <taxon>Bacteria</taxon>
        <taxon>Pseudomonadati</taxon>
        <taxon>Pseudomonadota</taxon>
        <taxon>Gammaproteobacteria</taxon>
        <taxon>Pseudomonadales</taxon>
        <taxon>Pseudomonadaceae</taxon>
        <taxon>Pseudomonas</taxon>
    </lineage>
</organism>
<dbReference type="PANTHER" id="PTHR14237:SF19">
    <property type="entry name" value="MITOCHONDRIAL AMIDOXIME REDUCING COMPONENT 1"/>
    <property type="match status" value="1"/>
</dbReference>
<dbReference type="SUPFAM" id="SSF50800">
    <property type="entry name" value="PK beta-barrel domain-like"/>
    <property type="match status" value="1"/>
</dbReference>
<protein>
    <submittedName>
        <fullName evidence="2">MOSC domain-containing protein</fullName>
    </submittedName>
</protein>
<feature type="domain" description="MOSC" evidence="1">
    <location>
        <begin position="142"/>
        <end position="284"/>
    </location>
</feature>
<dbReference type="PROSITE" id="PS51340">
    <property type="entry name" value="MOSC"/>
    <property type="match status" value="1"/>
</dbReference>
<dbReference type="GO" id="GO:0030170">
    <property type="term" value="F:pyridoxal phosphate binding"/>
    <property type="evidence" value="ECO:0007669"/>
    <property type="project" value="InterPro"/>
</dbReference>
<comment type="caution">
    <text evidence="2">The sequence shown here is derived from an EMBL/GenBank/DDBJ whole genome shotgun (WGS) entry which is preliminary data.</text>
</comment>
<evidence type="ECO:0000259" key="1">
    <source>
        <dbReference type="PROSITE" id="PS51340"/>
    </source>
</evidence>
<name>A0A0N8R2N4_9PSED</name>
<evidence type="ECO:0000313" key="2">
    <source>
        <dbReference type="EMBL" id="KPW87278.1"/>
    </source>
</evidence>
<dbReference type="InterPro" id="IPR005303">
    <property type="entry name" value="MOCOS_middle"/>
</dbReference>
<dbReference type="GO" id="GO:0030151">
    <property type="term" value="F:molybdenum ion binding"/>
    <property type="evidence" value="ECO:0007669"/>
    <property type="project" value="InterPro"/>
</dbReference>
<evidence type="ECO:0000313" key="3">
    <source>
        <dbReference type="Proteomes" id="UP000050411"/>
    </source>
</evidence>
<proteinExistence type="predicted"/>
<dbReference type="AlphaFoldDB" id="A0A0N8R2N4"/>
<dbReference type="Proteomes" id="UP000050411">
    <property type="component" value="Unassembled WGS sequence"/>
</dbReference>
<dbReference type="Pfam" id="PF03473">
    <property type="entry name" value="MOSC"/>
    <property type="match status" value="1"/>
</dbReference>
<dbReference type="EMBL" id="LJQB01000014">
    <property type="protein sequence ID" value="KPW87278.1"/>
    <property type="molecule type" value="Genomic_DNA"/>
</dbReference>